<sequence>MASTAQDQGGKRAQRNVEKDAGLSCAFITCCCEAQIEMKKVGSRKRDDGASDAFPDQRPSPTSGSSEHRGPPVPIHVETVVRDPPLPFIEIALRPSVSGAVFQIAGLCKFNSAQASACSCTVRHSAPQLSAPDASTPTPAHGRAPSLPASHADPRPALLTCSSANLDPCSCPFMISVYCTKP</sequence>
<gene>
    <name evidence="2" type="ORF">PSANT_05587</name>
</gene>
<proteinExistence type="predicted"/>
<feature type="region of interest" description="Disordered" evidence="1">
    <location>
        <begin position="129"/>
        <end position="151"/>
    </location>
</feature>
<dbReference type="AlphaFoldDB" id="A0A5C3FWV8"/>
<evidence type="ECO:0000256" key="1">
    <source>
        <dbReference type="SAM" id="MobiDB-lite"/>
    </source>
</evidence>
<accession>A0A5C3FWV8</accession>
<feature type="region of interest" description="Disordered" evidence="1">
    <location>
        <begin position="42"/>
        <end position="73"/>
    </location>
</feature>
<protein>
    <submittedName>
        <fullName evidence="2">Uncharacterized protein</fullName>
    </submittedName>
</protein>
<name>A0A5C3FWV8_PSEA2</name>
<comment type="caution">
    <text evidence="2">The sequence shown here is derived from an EMBL/GenBank/DDBJ whole genome shotgun (WGS) entry which is preliminary data.</text>
</comment>
<keyword evidence="3" id="KW-1185">Reference proteome</keyword>
<reference evidence="2" key="1">
    <citation type="submission" date="2018-03" db="EMBL/GenBank/DDBJ databases">
        <authorList>
            <person name="Guldener U."/>
        </authorList>
    </citation>
    <scope>NUCLEOTIDE SEQUENCE [LARGE SCALE GENOMIC DNA]</scope>
    <source>
        <strain evidence="2">ATCC34888</strain>
    </source>
</reference>
<dbReference type="EMBL" id="OOIQ01000016">
    <property type="protein sequence ID" value="SPO47899.1"/>
    <property type="molecule type" value="Genomic_DNA"/>
</dbReference>
<evidence type="ECO:0000313" key="2">
    <source>
        <dbReference type="EMBL" id="SPO47899.1"/>
    </source>
</evidence>
<organism evidence="2 3">
    <name type="scientific">Pseudozyma antarctica</name>
    <name type="common">Yeast</name>
    <name type="synonym">Candida antarctica</name>
    <dbReference type="NCBI Taxonomy" id="84753"/>
    <lineage>
        <taxon>Eukaryota</taxon>
        <taxon>Fungi</taxon>
        <taxon>Dikarya</taxon>
        <taxon>Basidiomycota</taxon>
        <taxon>Ustilaginomycotina</taxon>
        <taxon>Ustilaginomycetes</taxon>
        <taxon>Ustilaginales</taxon>
        <taxon>Ustilaginaceae</taxon>
        <taxon>Moesziomyces</taxon>
    </lineage>
</organism>
<dbReference type="OrthoDB" id="10464030at2759"/>
<dbReference type="Proteomes" id="UP000325008">
    <property type="component" value="Unassembled WGS sequence"/>
</dbReference>
<evidence type="ECO:0000313" key="3">
    <source>
        <dbReference type="Proteomes" id="UP000325008"/>
    </source>
</evidence>